<name>A0A1G6YZ07_9ACTN</name>
<evidence type="ECO:0000313" key="3">
    <source>
        <dbReference type="Proteomes" id="UP000198546"/>
    </source>
</evidence>
<dbReference type="RefSeq" id="WP_090593163.1">
    <property type="nucleotide sequence ID" value="NZ_LT629688.1"/>
</dbReference>
<evidence type="ECO:0000313" key="2">
    <source>
        <dbReference type="EMBL" id="SDD94857.1"/>
    </source>
</evidence>
<dbReference type="SUPFAM" id="SSF51445">
    <property type="entry name" value="(Trans)glycosidases"/>
    <property type="match status" value="1"/>
</dbReference>
<dbReference type="PANTHER" id="PTHR37836:SF3">
    <property type="entry name" value="ENDOGLUCANASE"/>
    <property type="match status" value="1"/>
</dbReference>
<organism evidence="2 3">
    <name type="scientific">Auraticoccus monumenti</name>
    <dbReference type="NCBI Taxonomy" id="675864"/>
    <lineage>
        <taxon>Bacteria</taxon>
        <taxon>Bacillati</taxon>
        <taxon>Actinomycetota</taxon>
        <taxon>Actinomycetes</taxon>
        <taxon>Propionibacteriales</taxon>
        <taxon>Propionibacteriaceae</taxon>
        <taxon>Auraticoccus</taxon>
    </lineage>
</organism>
<dbReference type="PANTHER" id="PTHR37836">
    <property type="entry name" value="LMO1036 PROTEIN"/>
    <property type="match status" value="1"/>
</dbReference>
<dbReference type="InterPro" id="IPR017853">
    <property type="entry name" value="GH"/>
</dbReference>
<gene>
    <name evidence="2" type="ORF">SAMN04489747_2122</name>
</gene>
<reference evidence="2 3" key="1">
    <citation type="submission" date="2016-10" db="EMBL/GenBank/DDBJ databases">
        <authorList>
            <person name="de Groot N.N."/>
        </authorList>
    </citation>
    <scope>NUCLEOTIDE SEQUENCE [LARGE SCALE GENOMIC DNA]</scope>
    <source>
        <strain evidence="2 3">MON 2.2</strain>
    </source>
</reference>
<dbReference type="AlphaFoldDB" id="A0A1G6YZ07"/>
<proteinExistence type="predicted"/>
<protein>
    <recommendedName>
        <fullName evidence="1">Apiosidase-like catalytic domain-containing protein</fullName>
    </recommendedName>
</protein>
<dbReference type="Pfam" id="PF13204">
    <property type="entry name" value="Apiosidase"/>
    <property type="match status" value="1"/>
</dbReference>
<keyword evidence="3" id="KW-1185">Reference proteome</keyword>
<feature type="domain" description="Apiosidase-like catalytic" evidence="1">
    <location>
        <begin position="24"/>
        <end position="346"/>
    </location>
</feature>
<dbReference type="Gene3D" id="3.20.20.80">
    <property type="entry name" value="Glycosidases"/>
    <property type="match status" value="1"/>
</dbReference>
<dbReference type="InterPro" id="IPR025277">
    <property type="entry name" value="Apiosidase-like_cat_dom"/>
</dbReference>
<dbReference type="OrthoDB" id="8108447at2"/>
<evidence type="ECO:0000259" key="1">
    <source>
        <dbReference type="Pfam" id="PF13204"/>
    </source>
</evidence>
<dbReference type="Proteomes" id="UP000198546">
    <property type="component" value="Chromosome i"/>
</dbReference>
<accession>A0A1G6YZ07</accession>
<sequence>MTGSDARPGAGASSPLRVEGDRLTRDGESVFLLADTLWAAFSQMSTDEWREALRLRRRQGFNAVNISVLPIAHDRSTGEDERQPFRLRADGSWDLDRLDDGYFAVARTMVQLAVEEGLVPVLVVLWCNYVPGTWGAAITPQTVLDEEQTERYVTRVLETFADHHPVFCISGDERFDDEAATARYQRVLRRVRAGAPDCLTTMHSTPDATLPPVLAEDPALSYYSYQSGHDDAWEERAQQLPERYRSLPVARPVVSMEPCYEGHGYGSGAGRHTGGAVRRASWTGVLAGAGAGLGYGAHGAWSWHRAGQPFNGTHFSGTPFPASRAMELPGAWDVGLLRRVVEQEGLFDLRSRDDLVVDDRSGVRLGMSPAGDRVALYLPHPFPVEVAADLAGWRLRTWDLSRGRRDHVRIQHAAGASRLEQPDFLGDALHVLVRPGASGGGG</sequence>
<dbReference type="STRING" id="675864.SAMN04489747_2122"/>
<dbReference type="EMBL" id="LT629688">
    <property type="protein sequence ID" value="SDD94857.1"/>
    <property type="molecule type" value="Genomic_DNA"/>
</dbReference>